<dbReference type="InterPro" id="IPR051828">
    <property type="entry name" value="HAD-like_hydrolase_domain"/>
</dbReference>
<evidence type="ECO:0008006" key="3">
    <source>
        <dbReference type="Google" id="ProtNLM"/>
    </source>
</evidence>
<organism evidence="1 2">
    <name type="scientific">Megalurothrips usitatus</name>
    <name type="common">bean blossom thrips</name>
    <dbReference type="NCBI Taxonomy" id="439358"/>
    <lineage>
        <taxon>Eukaryota</taxon>
        <taxon>Metazoa</taxon>
        <taxon>Ecdysozoa</taxon>
        <taxon>Arthropoda</taxon>
        <taxon>Hexapoda</taxon>
        <taxon>Insecta</taxon>
        <taxon>Pterygota</taxon>
        <taxon>Neoptera</taxon>
        <taxon>Paraneoptera</taxon>
        <taxon>Thysanoptera</taxon>
        <taxon>Terebrantia</taxon>
        <taxon>Thripoidea</taxon>
        <taxon>Thripidae</taxon>
        <taxon>Megalurothrips</taxon>
    </lineage>
</organism>
<dbReference type="EMBL" id="JAPTSV010000016">
    <property type="protein sequence ID" value="KAJ1519590.1"/>
    <property type="molecule type" value="Genomic_DNA"/>
</dbReference>
<dbReference type="SUPFAM" id="SSF56784">
    <property type="entry name" value="HAD-like"/>
    <property type="match status" value="1"/>
</dbReference>
<dbReference type="PANTHER" id="PTHR46191:SF2">
    <property type="entry name" value="HALOACID DEHALOGENASE-LIKE HYDROLASE DOMAIN-CONTAINING PROTEIN 3"/>
    <property type="match status" value="1"/>
</dbReference>
<dbReference type="InterPro" id="IPR011949">
    <property type="entry name" value="HAD-SF_hydro_IA_REG-2-like"/>
</dbReference>
<proteinExistence type="predicted"/>
<dbReference type="Gene3D" id="1.10.150.720">
    <property type="entry name" value="Haloacid dehalogenase-like hydrolase"/>
    <property type="match status" value="1"/>
</dbReference>
<keyword evidence="2" id="KW-1185">Reference proteome</keyword>
<dbReference type="InterPro" id="IPR023214">
    <property type="entry name" value="HAD_sf"/>
</dbReference>
<dbReference type="Proteomes" id="UP001075354">
    <property type="component" value="Chromosome 16"/>
</dbReference>
<dbReference type="InterPro" id="IPR006439">
    <property type="entry name" value="HAD-SF_hydro_IA"/>
</dbReference>
<dbReference type="Gene3D" id="3.40.50.1000">
    <property type="entry name" value="HAD superfamily/HAD-like"/>
    <property type="match status" value="1"/>
</dbReference>
<dbReference type="SFLD" id="SFLDG01129">
    <property type="entry name" value="C1.5:_HAD__Beta-PGM__Phosphata"/>
    <property type="match status" value="1"/>
</dbReference>
<dbReference type="PANTHER" id="PTHR46191">
    <property type="match status" value="1"/>
</dbReference>
<dbReference type="NCBIfam" id="TIGR02252">
    <property type="entry name" value="DREG-2"/>
    <property type="match status" value="1"/>
</dbReference>
<dbReference type="Pfam" id="PF00702">
    <property type="entry name" value="Hydrolase"/>
    <property type="match status" value="1"/>
</dbReference>
<dbReference type="NCBIfam" id="TIGR01549">
    <property type="entry name" value="HAD-SF-IA-v1"/>
    <property type="match status" value="1"/>
</dbReference>
<dbReference type="CDD" id="cd16415">
    <property type="entry name" value="HAD_dREG-2_like"/>
    <property type="match status" value="1"/>
</dbReference>
<evidence type="ECO:0000313" key="2">
    <source>
        <dbReference type="Proteomes" id="UP001075354"/>
    </source>
</evidence>
<protein>
    <recommendedName>
        <fullName evidence="3">Rhythmically expressed gene 2 protein-like</fullName>
    </recommendedName>
</protein>
<accession>A0AAV7X3J3</accession>
<dbReference type="InterPro" id="IPR036412">
    <property type="entry name" value="HAD-like_sf"/>
</dbReference>
<name>A0AAV7X3J3_9NEOP</name>
<dbReference type="AlphaFoldDB" id="A0AAV7X3J3"/>
<sequence>MTRVLKLITFDATETLMVFQPPVAVKYAECAKRFGIVVDPGDVMKGFKAPFKELSKNHPNFGRGSGLGWRAWWTEVVVRTFKSAAPSCDDKTLQQLAAFLIEEYQTARCWALADGTLDILDHLKTKGVPLGVISNYDERLESTLKSLGIHSYFDFFLTSYSAGVMKPHKEIFELARCRKPGNIAPECCAHVGNSLEFDYLGAKNAGWKPFLVGPLSANVLKLADNGTTFENLTELRKYFETALK</sequence>
<dbReference type="InterPro" id="IPR044924">
    <property type="entry name" value="HAD-SF_hydro_IA_REG-2-like_cap"/>
</dbReference>
<evidence type="ECO:0000313" key="1">
    <source>
        <dbReference type="EMBL" id="KAJ1519590.1"/>
    </source>
</evidence>
<dbReference type="GO" id="GO:0005634">
    <property type="term" value="C:nucleus"/>
    <property type="evidence" value="ECO:0007669"/>
    <property type="project" value="TreeGrafter"/>
</dbReference>
<dbReference type="SFLD" id="SFLDS00003">
    <property type="entry name" value="Haloacid_Dehalogenase"/>
    <property type="match status" value="1"/>
</dbReference>
<reference evidence="1" key="1">
    <citation type="submission" date="2022-12" db="EMBL/GenBank/DDBJ databases">
        <title>Chromosome-level genome assembly of the bean flower thrips Megalurothrips usitatus.</title>
        <authorList>
            <person name="Ma L."/>
            <person name="Liu Q."/>
            <person name="Li H."/>
            <person name="Cai W."/>
        </authorList>
    </citation>
    <scope>NUCLEOTIDE SEQUENCE</scope>
    <source>
        <strain evidence="1">Cailab_2022a</strain>
    </source>
</reference>
<gene>
    <name evidence="1" type="ORF">ONE63_004865</name>
</gene>
<comment type="caution">
    <text evidence="1">The sequence shown here is derived from an EMBL/GenBank/DDBJ whole genome shotgun (WGS) entry which is preliminary data.</text>
</comment>